<sequence>TVLREFEQSLTWVIVIAWCETGFECLEKIVPGGDESITEHPLVPAQRCAVHVERGD</sequence>
<proteinExistence type="predicted"/>
<dbReference type="AlphaFoldDB" id="A0A392U6Y0"/>
<name>A0A392U6Y0_9FABA</name>
<feature type="non-terminal residue" evidence="1">
    <location>
        <position position="1"/>
    </location>
</feature>
<feature type="non-terminal residue" evidence="1">
    <location>
        <position position="56"/>
    </location>
</feature>
<evidence type="ECO:0000313" key="2">
    <source>
        <dbReference type="Proteomes" id="UP000265520"/>
    </source>
</evidence>
<dbReference type="Proteomes" id="UP000265520">
    <property type="component" value="Unassembled WGS sequence"/>
</dbReference>
<organism evidence="1 2">
    <name type="scientific">Trifolium medium</name>
    <dbReference type="NCBI Taxonomy" id="97028"/>
    <lineage>
        <taxon>Eukaryota</taxon>
        <taxon>Viridiplantae</taxon>
        <taxon>Streptophyta</taxon>
        <taxon>Embryophyta</taxon>
        <taxon>Tracheophyta</taxon>
        <taxon>Spermatophyta</taxon>
        <taxon>Magnoliopsida</taxon>
        <taxon>eudicotyledons</taxon>
        <taxon>Gunneridae</taxon>
        <taxon>Pentapetalae</taxon>
        <taxon>rosids</taxon>
        <taxon>fabids</taxon>
        <taxon>Fabales</taxon>
        <taxon>Fabaceae</taxon>
        <taxon>Papilionoideae</taxon>
        <taxon>50 kb inversion clade</taxon>
        <taxon>NPAAA clade</taxon>
        <taxon>Hologalegina</taxon>
        <taxon>IRL clade</taxon>
        <taxon>Trifolieae</taxon>
        <taxon>Trifolium</taxon>
    </lineage>
</organism>
<protein>
    <submittedName>
        <fullName evidence="1">Uncharacterized protein</fullName>
    </submittedName>
</protein>
<evidence type="ECO:0000313" key="1">
    <source>
        <dbReference type="EMBL" id="MCI68838.1"/>
    </source>
</evidence>
<reference evidence="1 2" key="1">
    <citation type="journal article" date="2018" name="Front. Plant Sci.">
        <title>Red Clover (Trifolium pratense) and Zigzag Clover (T. medium) - A Picture of Genomic Similarities and Differences.</title>
        <authorList>
            <person name="Dluhosova J."/>
            <person name="Istvanek J."/>
            <person name="Nedelnik J."/>
            <person name="Repkova J."/>
        </authorList>
    </citation>
    <scope>NUCLEOTIDE SEQUENCE [LARGE SCALE GENOMIC DNA]</scope>
    <source>
        <strain evidence="2">cv. 10/8</strain>
        <tissue evidence="1">Leaf</tissue>
    </source>
</reference>
<dbReference type="EMBL" id="LXQA010743949">
    <property type="protein sequence ID" value="MCI68838.1"/>
    <property type="molecule type" value="Genomic_DNA"/>
</dbReference>
<keyword evidence="2" id="KW-1185">Reference proteome</keyword>
<accession>A0A392U6Y0</accession>
<comment type="caution">
    <text evidence="1">The sequence shown here is derived from an EMBL/GenBank/DDBJ whole genome shotgun (WGS) entry which is preliminary data.</text>
</comment>